<gene>
    <name evidence="2" type="primary">couO</name>
    <name evidence="2" type="ORF">V22_14190</name>
</gene>
<dbReference type="OrthoDB" id="278023at2"/>
<feature type="domain" description="Methyltransferase type 11" evidence="1">
    <location>
        <begin position="45"/>
        <end position="142"/>
    </location>
</feature>
<organism evidence="2 3">
    <name type="scientific">Calycomorphotria hydatis</name>
    <dbReference type="NCBI Taxonomy" id="2528027"/>
    <lineage>
        <taxon>Bacteria</taxon>
        <taxon>Pseudomonadati</taxon>
        <taxon>Planctomycetota</taxon>
        <taxon>Planctomycetia</taxon>
        <taxon>Planctomycetales</taxon>
        <taxon>Planctomycetaceae</taxon>
        <taxon>Calycomorphotria</taxon>
    </lineage>
</organism>
<proteinExistence type="predicted"/>
<sequence>MPTNPMYHRHAVDYAKAVASNVFNARYERPSLLALVPGVEGLRVLDAGCGSGEHLLELVQRGAVGSGFDQSAEMIEIAKEKFQQAGVAAELFVHDLQSPLERFEEGRFDLVISALALHYVENLEPVFQEFSRLLRPGGSLCCSTHHPMIDFEDPQAKNYFACELLTQEWDTIGDPVTVQFYRRPLSQFLNAAFAAGFQLNGVSEGKPDEGLKMESPELYERLTTQPGFLFLRFVKV</sequence>
<dbReference type="GO" id="GO:0032259">
    <property type="term" value="P:methylation"/>
    <property type="evidence" value="ECO:0007669"/>
    <property type="project" value="UniProtKB-KW"/>
</dbReference>
<accession>A0A517T734</accession>
<dbReference type="SUPFAM" id="SSF53335">
    <property type="entry name" value="S-adenosyl-L-methionine-dependent methyltransferases"/>
    <property type="match status" value="1"/>
</dbReference>
<keyword evidence="2" id="KW-0489">Methyltransferase</keyword>
<dbReference type="Pfam" id="PF08241">
    <property type="entry name" value="Methyltransf_11"/>
    <property type="match status" value="1"/>
</dbReference>
<keyword evidence="3" id="KW-1185">Reference proteome</keyword>
<dbReference type="Proteomes" id="UP000319976">
    <property type="component" value="Chromosome"/>
</dbReference>
<name>A0A517T734_9PLAN</name>
<evidence type="ECO:0000313" key="3">
    <source>
        <dbReference type="Proteomes" id="UP000319976"/>
    </source>
</evidence>
<dbReference type="InterPro" id="IPR029063">
    <property type="entry name" value="SAM-dependent_MTases_sf"/>
</dbReference>
<evidence type="ECO:0000313" key="2">
    <source>
        <dbReference type="EMBL" id="QDT64188.1"/>
    </source>
</evidence>
<dbReference type="RefSeq" id="WP_145261140.1">
    <property type="nucleotide sequence ID" value="NZ_CP036316.1"/>
</dbReference>
<dbReference type="PANTHER" id="PTHR43861:SF1">
    <property type="entry name" value="TRANS-ACONITATE 2-METHYLTRANSFERASE"/>
    <property type="match status" value="1"/>
</dbReference>
<evidence type="ECO:0000259" key="1">
    <source>
        <dbReference type="Pfam" id="PF08241"/>
    </source>
</evidence>
<dbReference type="KEGG" id="chya:V22_14190"/>
<keyword evidence="2" id="KW-0808">Transferase</keyword>
<dbReference type="CDD" id="cd02440">
    <property type="entry name" value="AdoMet_MTases"/>
    <property type="match status" value="1"/>
</dbReference>
<dbReference type="EMBL" id="CP036316">
    <property type="protein sequence ID" value="QDT64188.1"/>
    <property type="molecule type" value="Genomic_DNA"/>
</dbReference>
<dbReference type="EC" id="2.1.1.-" evidence="2"/>
<dbReference type="InterPro" id="IPR013216">
    <property type="entry name" value="Methyltransf_11"/>
</dbReference>
<protein>
    <submittedName>
        <fullName evidence="2">C-methyltransferase CouO</fullName>
        <ecNumber evidence="2">2.1.1.-</ecNumber>
    </submittedName>
</protein>
<dbReference type="GO" id="GO:0008757">
    <property type="term" value="F:S-adenosylmethionine-dependent methyltransferase activity"/>
    <property type="evidence" value="ECO:0007669"/>
    <property type="project" value="InterPro"/>
</dbReference>
<reference evidence="2 3" key="1">
    <citation type="submission" date="2019-02" db="EMBL/GenBank/DDBJ databases">
        <title>Deep-cultivation of Planctomycetes and their phenomic and genomic characterization uncovers novel biology.</title>
        <authorList>
            <person name="Wiegand S."/>
            <person name="Jogler M."/>
            <person name="Boedeker C."/>
            <person name="Pinto D."/>
            <person name="Vollmers J."/>
            <person name="Rivas-Marin E."/>
            <person name="Kohn T."/>
            <person name="Peeters S.H."/>
            <person name="Heuer A."/>
            <person name="Rast P."/>
            <person name="Oberbeckmann S."/>
            <person name="Bunk B."/>
            <person name="Jeske O."/>
            <person name="Meyerdierks A."/>
            <person name="Storesund J.E."/>
            <person name="Kallscheuer N."/>
            <person name="Luecker S."/>
            <person name="Lage O.M."/>
            <person name="Pohl T."/>
            <person name="Merkel B.J."/>
            <person name="Hornburger P."/>
            <person name="Mueller R.-W."/>
            <person name="Bruemmer F."/>
            <person name="Labrenz M."/>
            <person name="Spormann A.M."/>
            <person name="Op den Camp H."/>
            <person name="Overmann J."/>
            <person name="Amann R."/>
            <person name="Jetten M.S.M."/>
            <person name="Mascher T."/>
            <person name="Medema M.H."/>
            <person name="Devos D.P."/>
            <person name="Kaster A.-K."/>
            <person name="Ovreas L."/>
            <person name="Rohde M."/>
            <person name="Galperin M.Y."/>
            <person name="Jogler C."/>
        </authorList>
    </citation>
    <scope>NUCLEOTIDE SEQUENCE [LARGE SCALE GENOMIC DNA]</scope>
    <source>
        <strain evidence="2 3">V22</strain>
    </source>
</reference>
<dbReference type="Gene3D" id="3.40.50.150">
    <property type="entry name" value="Vaccinia Virus protein VP39"/>
    <property type="match status" value="1"/>
</dbReference>
<dbReference type="AlphaFoldDB" id="A0A517T734"/>
<dbReference type="PANTHER" id="PTHR43861">
    <property type="entry name" value="TRANS-ACONITATE 2-METHYLTRANSFERASE-RELATED"/>
    <property type="match status" value="1"/>
</dbReference>